<dbReference type="AlphaFoldDB" id="A0A8J8T0A1"/>
<feature type="domain" description="Phospholipase/carboxylesterase/thioesterase" evidence="4">
    <location>
        <begin position="135"/>
        <end position="219"/>
    </location>
</feature>
<gene>
    <name evidence="5" type="ORF">FGO68_gene15950</name>
</gene>
<dbReference type="Gene3D" id="3.40.50.1820">
    <property type="entry name" value="alpha/beta hydrolase"/>
    <property type="match status" value="1"/>
</dbReference>
<evidence type="ECO:0000256" key="2">
    <source>
        <dbReference type="ARBA" id="ARBA00022801"/>
    </source>
</evidence>
<dbReference type="InterPro" id="IPR050955">
    <property type="entry name" value="Plant_Biomass_Hydrol_Est"/>
</dbReference>
<protein>
    <recommendedName>
        <fullName evidence="4">Phospholipase/carboxylesterase/thioesterase domain-containing protein</fullName>
    </recommendedName>
</protein>
<comment type="caution">
    <text evidence="5">The sequence shown here is derived from an EMBL/GenBank/DDBJ whole genome shotgun (WGS) entry which is preliminary data.</text>
</comment>
<dbReference type="PANTHER" id="PTHR43037:SF5">
    <property type="entry name" value="FERULOYL ESTERASE"/>
    <property type="match status" value="1"/>
</dbReference>
<dbReference type="GO" id="GO:0016787">
    <property type="term" value="F:hydrolase activity"/>
    <property type="evidence" value="ECO:0007669"/>
    <property type="project" value="UniProtKB-KW"/>
</dbReference>
<evidence type="ECO:0000256" key="3">
    <source>
        <dbReference type="SAM" id="Phobius"/>
    </source>
</evidence>
<dbReference type="Proteomes" id="UP000785679">
    <property type="component" value="Unassembled WGS sequence"/>
</dbReference>
<proteinExistence type="predicted"/>
<accession>A0A8J8T0A1</accession>
<dbReference type="SUPFAM" id="SSF53474">
    <property type="entry name" value="alpha/beta-Hydrolases"/>
    <property type="match status" value="1"/>
</dbReference>
<evidence type="ECO:0000256" key="1">
    <source>
        <dbReference type="ARBA" id="ARBA00022729"/>
    </source>
</evidence>
<keyword evidence="3" id="KW-0472">Membrane</keyword>
<keyword evidence="6" id="KW-1185">Reference proteome</keyword>
<organism evidence="5 6">
    <name type="scientific">Halteria grandinella</name>
    <dbReference type="NCBI Taxonomy" id="5974"/>
    <lineage>
        <taxon>Eukaryota</taxon>
        <taxon>Sar</taxon>
        <taxon>Alveolata</taxon>
        <taxon>Ciliophora</taxon>
        <taxon>Intramacronucleata</taxon>
        <taxon>Spirotrichea</taxon>
        <taxon>Stichotrichia</taxon>
        <taxon>Sporadotrichida</taxon>
        <taxon>Halteriidae</taxon>
        <taxon>Halteria</taxon>
    </lineage>
</organism>
<evidence type="ECO:0000259" key="4">
    <source>
        <dbReference type="Pfam" id="PF02230"/>
    </source>
</evidence>
<keyword evidence="1" id="KW-0732">Signal</keyword>
<keyword evidence="2" id="KW-0378">Hydrolase</keyword>
<keyword evidence="3" id="KW-0812">Transmembrane</keyword>
<dbReference type="Pfam" id="PF02230">
    <property type="entry name" value="Abhydrolase_2"/>
    <property type="match status" value="1"/>
</dbReference>
<dbReference type="EMBL" id="RRYP01011967">
    <property type="protein sequence ID" value="TNV77404.1"/>
    <property type="molecule type" value="Genomic_DNA"/>
</dbReference>
<feature type="transmembrane region" description="Helical" evidence="3">
    <location>
        <begin position="12"/>
        <end position="33"/>
    </location>
</feature>
<dbReference type="OrthoDB" id="19657at2759"/>
<dbReference type="InterPro" id="IPR029058">
    <property type="entry name" value="AB_hydrolase_fold"/>
</dbReference>
<keyword evidence="3" id="KW-1133">Transmembrane helix</keyword>
<dbReference type="InterPro" id="IPR003140">
    <property type="entry name" value="PLipase/COase/thioEstase"/>
</dbReference>
<evidence type="ECO:0000313" key="6">
    <source>
        <dbReference type="Proteomes" id="UP000785679"/>
    </source>
</evidence>
<name>A0A8J8T0A1_HALGN</name>
<dbReference type="PANTHER" id="PTHR43037">
    <property type="entry name" value="UNNAMED PRODUCT-RELATED"/>
    <property type="match status" value="1"/>
</dbReference>
<evidence type="ECO:0000313" key="5">
    <source>
        <dbReference type="EMBL" id="TNV77404.1"/>
    </source>
</evidence>
<reference evidence="5" key="1">
    <citation type="submission" date="2019-06" db="EMBL/GenBank/DDBJ databases">
        <authorList>
            <person name="Zheng W."/>
        </authorList>
    </citation>
    <scope>NUCLEOTIDE SEQUENCE</scope>
    <source>
        <strain evidence="5">QDHG01</strain>
    </source>
</reference>
<sequence length="315" mass="35393">MGDYSLWEIVQLLYYISLVWGVTNTADWLVILFETIQHWLFPSSEIILGESWDRPVSVHLPFLYHASKAYPLIVIIHAYSVNGPYQNTYFNLHQGARFGGYVLFYPTGLVDSDGKNYWTATDACCDLDKRNYDDAGYIKSLIEEVQTKVNIDADRIFLVGHSNGAFMSYRMACQYPELLAGIVTLAGTSFYDNSVCTALGDAAERKLSILQITGTQDKINGGDILTVPFPSVSQTVSDWQSNLGCTASTLAYQRDIDIEMLLPGKETKVYKTADGTCPDGIDITRWDIIDGKHIPILGLKFPHYVFEWIDAHTRP</sequence>